<dbReference type="Pfam" id="PF00270">
    <property type="entry name" value="DEAD"/>
    <property type="match status" value="1"/>
</dbReference>
<dbReference type="CDD" id="cd18787">
    <property type="entry name" value="SF2_C_DEAD"/>
    <property type="match status" value="1"/>
</dbReference>
<dbReference type="GO" id="GO:0005524">
    <property type="term" value="F:ATP binding"/>
    <property type="evidence" value="ECO:0007669"/>
    <property type="project" value="UniProtKB-KW"/>
</dbReference>
<keyword evidence="2" id="KW-0378">Hydrolase</keyword>
<feature type="region of interest" description="Disordered" evidence="7">
    <location>
        <begin position="368"/>
        <end position="454"/>
    </location>
</feature>
<dbReference type="GO" id="GO:0016787">
    <property type="term" value="F:hydrolase activity"/>
    <property type="evidence" value="ECO:0007669"/>
    <property type="project" value="UniProtKB-KW"/>
</dbReference>
<dbReference type="SUPFAM" id="SSF52540">
    <property type="entry name" value="P-loop containing nucleoside triphosphate hydrolases"/>
    <property type="match status" value="1"/>
</dbReference>
<evidence type="ECO:0000256" key="6">
    <source>
        <dbReference type="PROSITE-ProRule" id="PRU00552"/>
    </source>
</evidence>
<feature type="compositionally biased region" description="Basic residues" evidence="7">
    <location>
        <begin position="439"/>
        <end position="454"/>
    </location>
</feature>
<keyword evidence="4" id="KW-0067">ATP-binding</keyword>
<sequence>MNSFESLGLSKGLQKNLSTNGISIPTPIQENVIPTLLEGKDVMAKAQTGTGKTFAYVLPILEKSKSNTHHIQSLIITPTRELAIQVTSEIRKLTTKNKGFSVLSVYGGKSHEEEIKELEQNVNIVVGTPGRLLDHLKRGNLDLSHLMFLVIDEADQLLQIGFLNKVEEILRKTPAHRQTMLFSATIPAEIKKLGRKYMKTPQYIEVAESERSTSINQFAIFTVDRAKQDTVIQLIEAFQPSKSIVFCRTKRRVTKLYQVLKSKGFKVAELHGDIPQEKREIVMEQFRTGDVPMLVATDVASRGLDIEGVTHVFNYDMPENAETYIHRIGRTGRAGETGLAYTLYSSEERSLLDGIEAELNSRIQKQNLGNTISLKSKTPSKKKGDKRQGNRKSKDRESLTREKDDFKDKQMTSRKSSNSLQQKSSEGTAADMKTDFKGRKTRKKSSSQSYNRKK</sequence>
<feature type="compositionally biased region" description="Polar residues" evidence="7">
    <location>
        <begin position="413"/>
        <end position="427"/>
    </location>
</feature>
<comment type="similarity">
    <text evidence="5">Belongs to the DEAD box helicase family.</text>
</comment>
<evidence type="ECO:0000313" key="11">
    <source>
        <dbReference type="EMBL" id="RBP08049.1"/>
    </source>
</evidence>
<evidence type="ECO:0000256" key="2">
    <source>
        <dbReference type="ARBA" id="ARBA00022801"/>
    </source>
</evidence>
<evidence type="ECO:0000256" key="7">
    <source>
        <dbReference type="SAM" id="MobiDB-lite"/>
    </source>
</evidence>
<dbReference type="Gene3D" id="3.40.50.300">
    <property type="entry name" value="P-loop containing nucleotide triphosphate hydrolases"/>
    <property type="match status" value="2"/>
</dbReference>
<dbReference type="GO" id="GO:0003724">
    <property type="term" value="F:RNA helicase activity"/>
    <property type="evidence" value="ECO:0007669"/>
    <property type="project" value="InterPro"/>
</dbReference>
<dbReference type="PROSITE" id="PS51195">
    <property type="entry name" value="Q_MOTIF"/>
    <property type="match status" value="1"/>
</dbReference>
<dbReference type="RefSeq" id="WP_113967917.1">
    <property type="nucleotide sequence ID" value="NZ_QNRJ01000001.1"/>
</dbReference>
<keyword evidence="3 11" id="KW-0347">Helicase</keyword>
<dbReference type="CDD" id="cd00268">
    <property type="entry name" value="DEADc"/>
    <property type="match status" value="1"/>
</dbReference>
<comment type="caution">
    <text evidence="11">The sequence shown here is derived from an EMBL/GenBank/DDBJ whole genome shotgun (WGS) entry which is preliminary data.</text>
</comment>
<dbReference type="InterPro" id="IPR027417">
    <property type="entry name" value="P-loop_NTPase"/>
</dbReference>
<evidence type="ECO:0000256" key="3">
    <source>
        <dbReference type="ARBA" id="ARBA00022806"/>
    </source>
</evidence>
<proteinExistence type="inferred from homology"/>
<dbReference type="Pfam" id="PF00271">
    <property type="entry name" value="Helicase_C"/>
    <property type="match status" value="1"/>
</dbReference>
<dbReference type="SMART" id="SM00487">
    <property type="entry name" value="DEXDc"/>
    <property type="match status" value="1"/>
</dbReference>
<feature type="compositionally biased region" description="Basic and acidic residues" evidence="7">
    <location>
        <begin position="386"/>
        <end position="411"/>
    </location>
</feature>
<organism evidence="11 12">
    <name type="scientific">Rossellomorea aquimaris</name>
    <dbReference type="NCBI Taxonomy" id="189382"/>
    <lineage>
        <taxon>Bacteria</taxon>
        <taxon>Bacillati</taxon>
        <taxon>Bacillota</taxon>
        <taxon>Bacilli</taxon>
        <taxon>Bacillales</taxon>
        <taxon>Bacillaceae</taxon>
        <taxon>Rossellomorea</taxon>
    </lineage>
</organism>
<evidence type="ECO:0000256" key="5">
    <source>
        <dbReference type="ARBA" id="ARBA00038437"/>
    </source>
</evidence>
<dbReference type="GO" id="GO:0003676">
    <property type="term" value="F:nucleic acid binding"/>
    <property type="evidence" value="ECO:0007669"/>
    <property type="project" value="InterPro"/>
</dbReference>
<dbReference type="InterPro" id="IPR001650">
    <property type="entry name" value="Helicase_C-like"/>
</dbReference>
<dbReference type="InterPro" id="IPR014014">
    <property type="entry name" value="RNA_helicase_DEAD_Q_motif"/>
</dbReference>
<dbReference type="OrthoDB" id="9805696at2"/>
<dbReference type="InterPro" id="IPR011545">
    <property type="entry name" value="DEAD/DEAH_box_helicase_dom"/>
</dbReference>
<evidence type="ECO:0000256" key="1">
    <source>
        <dbReference type="ARBA" id="ARBA00022741"/>
    </source>
</evidence>
<evidence type="ECO:0000256" key="4">
    <source>
        <dbReference type="ARBA" id="ARBA00022840"/>
    </source>
</evidence>
<dbReference type="Proteomes" id="UP000252118">
    <property type="component" value="Unassembled WGS sequence"/>
</dbReference>
<evidence type="ECO:0000259" key="9">
    <source>
        <dbReference type="PROSITE" id="PS51194"/>
    </source>
</evidence>
<dbReference type="InterPro" id="IPR014001">
    <property type="entry name" value="Helicase_ATP-bd"/>
</dbReference>
<dbReference type="AlphaFoldDB" id="A0A366F2R7"/>
<feature type="domain" description="Helicase ATP-binding" evidence="8">
    <location>
        <begin position="33"/>
        <end position="204"/>
    </location>
</feature>
<gene>
    <name evidence="11" type="ORF">DET59_101421</name>
</gene>
<feature type="domain" description="DEAD-box RNA helicase Q" evidence="10">
    <location>
        <begin position="2"/>
        <end position="30"/>
    </location>
</feature>
<feature type="domain" description="Helicase C-terminal" evidence="9">
    <location>
        <begin position="230"/>
        <end position="380"/>
    </location>
</feature>
<feature type="short sequence motif" description="Q motif" evidence="6">
    <location>
        <begin position="2"/>
        <end position="30"/>
    </location>
</feature>
<dbReference type="EMBL" id="QNRJ01000001">
    <property type="protein sequence ID" value="RBP08049.1"/>
    <property type="molecule type" value="Genomic_DNA"/>
</dbReference>
<evidence type="ECO:0000259" key="8">
    <source>
        <dbReference type="PROSITE" id="PS51192"/>
    </source>
</evidence>
<evidence type="ECO:0000259" key="10">
    <source>
        <dbReference type="PROSITE" id="PS51195"/>
    </source>
</evidence>
<dbReference type="PANTHER" id="PTHR47959:SF1">
    <property type="entry name" value="ATP-DEPENDENT RNA HELICASE DBPA"/>
    <property type="match status" value="1"/>
</dbReference>
<dbReference type="PANTHER" id="PTHR47959">
    <property type="entry name" value="ATP-DEPENDENT RNA HELICASE RHLE-RELATED"/>
    <property type="match status" value="1"/>
</dbReference>
<dbReference type="PROSITE" id="PS51192">
    <property type="entry name" value="HELICASE_ATP_BIND_1"/>
    <property type="match status" value="1"/>
</dbReference>
<dbReference type="GO" id="GO:0005829">
    <property type="term" value="C:cytosol"/>
    <property type="evidence" value="ECO:0007669"/>
    <property type="project" value="TreeGrafter"/>
</dbReference>
<dbReference type="SMART" id="SM00490">
    <property type="entry name" value="HELICc"/>
    <property type="match status" value="1"/>
</dbReference>
<dbReference type="PROSITE" id="PS51194">
    <property type="entry name" value="HELICASE_CTER"/>
    <property type="match status" value="1"/>
</dbReference>
<reference evidence="11 12" key="1">
    <citation type="submission" date="2018-06" db="EMBL/GenBank/DDBJ databases">
        <title>Freshwater and sediment microbial communities from various areas in North America, analyzing microbe dynamics in response to fracking.</title>
        <authorList>
            <person name="Lamendella R."/>
        </authorList>
    </citation>
    <scope>NUCLEOTIDE SEQUENCE [LARGE SCALE GENOMIC DNA]</scope>
    <source>
        <strain evidence="11 12">97B</strain>
    </source>
</reference>
<keyword evidence="1" id="KW-0547">Nucleotide-binding</keyword>
<evidence type="ECO:0000313" key="12">
    <source>
        <dbReference type="Proteomes" id="UP000252118"/>
    </source>
</evidence>
<accession>A0A366F2R7</accession>
<dbReference type="InterPro" id="IPR044742">
    <property type="entry name" value="DEAD/DEAH_RhlB"/>
</dbReference>
<dbReference type="InterPro" id="IPR050079">
    <property type="entry name" value="DEAD_box_RNA_helicase"/>
</dbReference>
<protein>
    <submittedName>
        <fullName evidence="11">ATP-dependent RNA helicase DeaD</fullName>
    </submittedName>
</protein>
<name>A0A366F2R7_9BACI</name>